<dbReference type="SUPFAM" id="SSF46689">
    <property type="entry name" value="Homeodomain-like"/>
    <property type="match status" value="2"/>
</dbReference>
<keyword evidence="7" id="KW-1185">Reference proteome</keyword>
<dbReference type="Gene3D" id="1.10.10.60">
    <property type="entry name" value="Homeodomain-like"/>
    <property type="match status" value="1"/>
</dbReference>
<gene>
    <name evidence="6" type="ORF">FHS48_002653</name>
</gene>
<feature type="domain" description="HTH araC/xylS-type" evidence="5">
    <location>
        <begin position="231"/>
        <end position="327"/>
    </location>
</feature>
<name>A0A7X0DMM8_NOVIT</name>
<evidence type="ECO:0000256" key="4">
    <source>
        <dbReference type="SAM" id="MobiDB-lite"/>
    </source>
</evidence>
<evidence type="ECO:0000313" key="7">
    <source>
        <dbReference type="Proteomes" id="UP000544872"/>
    </source>
</evidence>
<comment type="caution">
    <text evidence="6">The sequence shown here is derived from an EMBL/GenBank/DDBJ whole genome shotgun (WGS) entry which is preliminary data.</text>
</comment>
<keyword evidence="3" id="KW-0804">Transcription</keyword>
<evidence type="ECO:0000313" key="6">
    <source>
        <dbReference type="EMBL" id="MBB6211216.1"/>
    </source>
</evidence>
<evidence type="ECO:0000256" key="2">
    <source>
        <dbReference type="ARBA" id="ARBA00023125"/>
    </source>
</evidence>
<accession>A0A7X0DMM8</accession>
<dbReference type="InterPro" id="IPR018062">
    <property type="entry name" value="HTH_AraC-typ_CS"/>
</dbReference>
<dbReference type="Proteomes" id="UP000544872">
    <property type="component" value="Unassembled WGS sequence"/>
</dbReference>
<keyword evidence="2 6" id="KW-0238">DNA-binding</keyword>
<feature type="compositionally biased region" description="Pro residues" evidence="4">
    <location>
        <begin position="1"/>
        <end position="11"/>
    </location>
</feature>
<evidence type="ECO:0000259" key="5">
    <source>
        <dbReference type="PROSITE" id="PS01124"/>
    </source>
</evidence>
<dbReference type="PROSITE" id="PS01124">
    <property type="entry name" value="HTH_ARAC_FAMILY_2"/>
    <property type="match status" value="1"/>
</dbReference>
<dbReference type="PROSITE" id="PS00041">
    <property type="entry name" value="HTH_ARAC_FAMILY_1"/>
    <property type="match status" value="1"/>
</dbReference>
<dbReference type="AlphaFoldDB" id="A0A7X0DMM8"/>
<dbReference type="PANTHER" id="PTHR46796">
    <property type="entry name" value="HTH-TYPE TRANSCRIPTIONAL ACTIVATOR RHAS-RELATED"/>
    <property type="match status" value="1"/>
</dbReference>
<dbReference type="EMBL" id="JACIIX010000010">
    <property type="protein sequence ID" value="MBB6211216.1"/>
    <property type="molecule type" value="Genomic_DNA"/>
</dbReference>
<sequence>MTQPSAPPPGGPATGTAYTPRDQYALARRCGYRYRGLALSGTPTPPDDTREMMRGHTVVLPVRPGLTLMLVDVLHFHDFSAEADMAPGLLTGLCLAAPVSGWAEGAGALSTPTGQGMTLTFGRPSVMTGCQPRGVRHQTVFAYATPDWLEENRLPAGPEFSGSGQVTARPWRPDAALWDRLNGLFPTAGAVAADSPFQRLHCEALTLDLICGGLAVPAASSGPPGPQARLQRVHDCLLADPGRDHSLSALAREAGISVSVLKARYRDTFGETVFQTLRRARLELARSLLRDGGDIARVAAQVGYDHVSNFTTAYRRRFGTPPRRDIG</sequence>
<dbReference type="InterPro" id="IPR018060">
    <property type="entry name" value="HTH_AraC"/>
</dbReference>
<dbReference type="RefSeq" id="WP_184264039.1">
    <property type="nucleotide sequence ID" value="NZ_JACIIX010000010.1"/>
</dbReference>
<dbReference type="GO" id="GO:0003700">
    <property type="term" value="F:DNA-binding transcription factor activity"/>
    <property type="evidence" value="ECO:0007669"/>
    <property type="project" value="InterPro"/>
</dbReference>
<evidence type="ECO:0000256" key="3">
    <source>
        <dbReference type="ARBA" id="ARBA00023163"/>
    </source>
</evidence>
<reference evidence="6 7" key="1">
    <citation type="submission" date="2020-08" db="EMBL/GenBank/DDBJ databases">
        <title>Genomic Encyclopedia of Type Strains, Phase IV (KMG-IV): sequencing the most valuable type-strain genomes for metagenomic binning, comparative biology and taxonomic classification.</title>
        <authorList>
            <person name="Goeker M."/>
        </authorList>
    </citation>
    <scope>NUCLEOTIDE SEQUENCE [LARGE SCALE GENOMIC DNA]</scope>
    <source>
        <strain evidence="6 7">DSM 11590</strain>
    </source>
</reference>
<proteinExistence type="predicted"/>
<organism evidence="6 7">
    <name type="scientific">Novispirillum itersonii</name>
    <name type="common">Aquaspirillum itersonii</name>
    <dbReference type="NCBI Taxonomy" id="189"/>
    <lineage>
        <taxon>Bacteria</taxon>
        <taxon>Pseudomonadati</taxon>
        <taxon>Pseudomonadota</taxon>
        <taxon>Alphaproteobacteria</taxon>
        <taxon>Rhodospirillales</taxon>
        <taxon>Novispirillaceae</taxon>
        <taxon>Novispirillum</taxon>
    </lineage>
</organism>
<keyword evidence="1" id="KW-0805">Transcription regulation</keyword>
<dbReference type="InterPro" id="IPR050204">
    <property type="entry name" value="AraC_XylS_family_regulators"/>
</dbReference>
<evidence type="ECO:0000256" key="1">
    <source>
        <dbReference type="ARBA" id="ARBA00023015"/>
    </source>
</evidence>
<protein>
    <submittedName>
        <fullName evidence="6">AraC-like DNA-binding protein</fullName>
    </submittedName>
</protein>
<feature type="region of interest" description="Disordered" evidence="4">
    <location>
        <begin position="1"/>
        <end position="20"/>
    </location>
</feature>
<dbReference type="SMART" id="SM00342">
    <property type="entry name" value="HTH_ARAC"/>
    <property type="match status" value="1"/>
</dbReference>
<dbReference type="GO" id="GO:0043565">
    <property type="term" value="F:sequence-specific DNA binding"/>
    <property type="evidence" value="ECO:0007669"/>
    <property type="project" value="InterPro"/>
</dbReference>
<dbReference type="Pfam" id="PF12833">
    <property type="entry name" value="HTH_18"/>
    <property type="match status" value="1"/>
</dbReference>
<dbReference type="InterPro" id="IPR009057">
    <property type="entry name" value="Homeodomain-like_sf"/>
</dbReference>
<dbReference type="PANTHER" id="PTHR46796:SF12">
    <property type="entry name" value="HTH-TYPE DNA-BINDING TRANSCRIPTIONAL ACTIVATOR EUTR"/>
    <property type="match status" value="1"/>
</dbReference>